<evidence type="ECO:0000313" key="2">
    <source>
        <dbReference type="EMBL" id="CAI9160848.1"/>
    </source>
</evidence>
<evidence type="ECO:0000313" key="3">
    <source>
        <dbReference type="Proteomes" id="UP001176941"/>
    </source>
</evidence>
<reference evidence="2" key="1">
    <citation type="submission" date="2023-04" db="EMBL/GenBank/DDBJ databases">
        <authorList>
            <consortium name="ELIXIR-Norway"/>
        </authorList>
    </citation>
    <scope>NUCLEOTIDE SEQUENCE [LARGE SCALE GENOMIC DNA]</scope>
</reference>
<accession>A0ABN8YKB4</accession>
<evidence type="ECO:0008006" key="4">
    <source>
        <dbReference type="Google" id="ProtNLM"/>
    </source>
</evidence>
<protein>
    <recommendedName>
        <fullName evidence="4">Basic proline-rich protein-like</fullName>
    </recommendedName>
</protein>
<evidence type="ECO:0000256" key="1">
    <source>
        <dbReference type="SAM" id="MobiDB-lite"/>
    </source>
</evidence>
<feature type="compositionally biased region" description="Low complexity" evidence="1">
    <location>
        <begin position="1"/>
        <end position="13"/>
    </location>
</feature>
<feature type="compositionally biased region" description="Basic and acidic residues" evidence="1">
    <location>
        <begin position="76"/>
        <end position="110"/>
    </location>
</feature>
<dbReference type="EMBL" id="OX459938">
    <property type="protein sequence ID" value="CAI9160848.1"/>
    <property type="molecule type" value="Genomic_DNA"/>
</dbReference>
<keyword evidence="3" id="KW-1185">Reference proteome</keyword>
<organism evidence="2 3">
    <name type="scientific">Rangifer tarandus platyrhynchus</name>
    <name type="common">Svalbard reindeer</name>
    <dbReference type="NCBI Taxonomy" id="3082113"/>
    <lineage>
        <taxon>Eukaryota</taxon>
        <taxon>Metazoa</taxon>
        <taxon>Chordata</taxon>
        <taxon>Craniata</taxon>
        <taxon>Vertebrata</taxon>
        <taxon>Euteleostomi</taxon>
        <taxon>Mammalia</taxon>
        <taxon>Eutheria</taxon>
        <taxon>Laurasiatheria</taxon>
        <taxon>Artiodactyla</taxon>
        <taxon>Ruminantia</taxon>
        <taxon>Pecora</taxon>
        <taxon>Cervidae</taxon>
        <taxon>Odocoileinae</taxon>
        <taxon>Rangifer</taxon>
    </lineage>
</organism>
<proteinExistence type="predicted"/>
<sequence>MTVAPLSLMTLLSPSPPSAPPAVSGPSGPPPPRPAGFWKVPPSPARKAELRASQSRRCPALRFPLPAPPRVGPGRELTRVRAALYDKGEARGQGRLRPPGEEGSEPRSSEAGEEALGRWPGPAPPDSVTPERLPV</sequence>
<gene>
    <name evidence="2" type="ORF">MRATA1EN1_LOCUS9810</name>
</gene>
<feature type="region of interest" description="Disordered" evidence="1">
    <location>
        <begin position="1"/>
        <end position="135"/>
    </location>
</feature>
<dbReference type="Proteomes" id="UP001176941">
    <property type="component" value="Chromosome 2"/>
</dbReference>
<name>A0ABN8YKB4_RANTA</name>